<keyword evidence="2" id="KW-0282">Flagellum</keyword>
<dbReference type="Proteomes" id="UP000675664">
    <property type="component" value="Unassembled WGS sequence"/>
</dbReference>
<accession>A0A8J8B0E9</accession>
<dbReference type="CDD" id="cd17470">
    <property type="entry name" value="T3SS_Flik_C"/>
    <property type="match status" value="1"/>
</dbReference>
<proteinExistence type="predicted"/>
<protein>
    <submittedName>
        <fullName evidence="2">Flagellar hook-length control protein FliK</fullName>
    </submittedName>
</protein>
<keyword evidence="2" id="KW-0966">Cell projection</keyword>
<evidence type="ECO:0000313" key="2">
    <source>
        <dbReference type="EMBL" id="MBR0597533.1"/>
    </source>
</evidence>
<keyword evidence="3" id="KW-1185">Reference proteome</keyword>
<dbReference type="AlphaFoldDB" id="A0A8J8B0E9"/>
<reference evidence="2" key="2">
    <citation type="submission" date="2021-04" db="EMBL/GenBank/DDBJ databases">
        <authorList>
            <person name="Liu J."/>
        </authorList>
    </citation>
    <scope>NUCLEOTIDE SEQUENCE</scope>
    <source>
        <strain evidence="2">BAD-6</strain>
    </source>
</reference>
<keyword evidence="2" id="KW-0969">Cilium</keyword>
<dbReference type="InterPro" id="IPR038610">
    <property type="entry name" value="FliK-like_C_sf"/>
</dbReference>
<dbReference type="InterPro" id="IPR021136">
    <property type="entry name" value="Flagellar_hook_control-like_C"/>
</dbReference>
<organism evidence="2 3">
    <name type="scientific">Sinanaerobacter chloroacetimidivorans</name>
    <dbReference type="NCBI Taxonomy" id="2818044"/>
    <lineage>
        <taxon>Bacteria</taxon>
        <taxon>Bacillati</taxon>
        <taxon>Bacillota</taxon>
        <taxon>Clostridia</taxon>
        <taxon>Peptostreptococcales</taxon>
        <taxon>Anaerovoracaceae</taxon>
        <taxon>Sinanaerobacter</taxon>
    </lineage>
</organism>
<name>A0A8J8B0E9_9FIRM</name>
<evidence type="ECO:0000259" key="1">
    <source>
        <dbReference type="Pfam" id="PF02120"/>
    </source>
</evidence>
<dbReference type="Pfam" id="PF02120">
    <property type="entry name" value="Flg_hook"/>
    <property type="match status" value="1"/>
</dbReference>
<reference evidence="2" key="1">
    <citation type="submission" date="2021-04" db="EMBL/GenBank/DDBJ databases">
        <title>Sinoanaerobacter chloroacetimidivorans sp. nov., an obligate anaerobic bacterium isolated from anaerobic sludge.</title>
        <authorList>
            <person name="Bao Y."/>
        </authorList>
    </citation>
    <scope>NUCLEOTIDE SEQUENCE</scope>
    <source>
        <strain evidence="2">BAD-6</strain>
    </source>
</reference>
<comment type="caution">
    <text evidence="2">The sequence shown here is derived from an EMBL/GenBank/DDBJ whole genome shotgun (WGS) entry which is preliminary data.</text>
</comment>
<feature type="domain" description="Flagellar hook-length control protein-like C-terminal" evidence="1">
    <location>
        <begin position="303"/>
        <end position="375"/>
    </location>
</feature>
<dbReference type="RefSeq" id="WP_227017663.1">
    <property type="nucleotide sequence ID" value="NZ_JAGSND010000003.1"/>
</dbReference>
<gene>
    <name evidence="2" type="ORF">KCX82_06600</name>
</gene>
<evidence type="ECO:0000313" key="3">
    <source>
        <dbReference type="Proteomes" id="UP000675664"/>
    </source>
</evidence>
<dbReference type="EMBL" id="JAGSND010000003">
    <property type="protein sequence ID" value="MBR0597533.1"/>
    <property type="molecule type" value="Genomic_DNA"/>
</dbReference>
<dbReference type="Gene3D" id="3.30.750.140">
    <property type="match status" value="1"/>
</dbReference>
<sequence length="443" mass="47987">MEAGINFNLISGINNSTTASNQTVSTPSGEAGSGSVFQQMISQLLGQGTKAAGLQSLFGAQQNPEEETMDSDMLLKMLFSGNLSFIESAGQTETENLSDQQVHDTTGQDSENAFFTDGFDTMQNNMAAILYSMQNSTRNMAVQYVSDNLSMKGNLPEGVNVESVTAAGSAALVNGTEADQGIFQARNFGPEQMMQGSGDSQFGSGMTGEIFPTGSEEMLNGQERKLTDSGLDQQTLPNFENLDEADQLTKKWTSGFAENAQGTAVPAAGISEITQQGVQGTQASEPYSQISSEIMNHLDAKAPVEFKMQLEPENLGLIDIKLKLNEGKLIIDIMAANAKTQSLLSGQVDKLVQNLGLQNVRIESVQVSQQMNQQNTDGQNYQNQAFAMNSTMDFSQRKQQEQFGNQTDFIRGYETPTEEPGVVEALEGNQGVQGYYQRMNYIV</sequence>